<dbReference type="AlphaFoldDB" id="A0A8T5VAP6"/>
<dbReference type="RefSeq" id="WP_166097220.1">
    <property type="nucleotide sequence ID" value="NZ_CP096255.1"/>
</dbReference>
<accession>A0A8T5VAP6</accession>
<gene>
    <name evidence="1" type="ORF">HAP41_0000020715</name>
</gene>
<evidence type="ECO:0000313" key="1">
    <source>
        <dbReference type="EMBL" id="UPT91133.1"/>
    </source>
</evidence>
<dbReference type="EMBL" id="CP096255">
    <property type="protein sequence ID" value="UPT91133.1"/>
    <property type="molecule type" value="Genomic_DNA"/>
</dbReference>
<name>A0A8T5VAP6_9BRAD</name>
<dbReference type="Proteomes" id="UP000551709">
    <property type="component" value="Chromosome"/>
</dbReference>
<proteinExistence type="predicted"/>
<reference evidence="1 2" key="1">
    <citation type="journal article" date="2017" name="Syst. Appl. Microbiol.">
        <title>Soybeans inoculated with root zone soils of Canadian native legumes harbour diverse and novel Bradyrhizobium spp. that possess agricultural potential.</title>
        <authorList>
            <person name="Bromfield E.S.P."/>
            <person name="Cloutier S."/>
            <person name="Tambong J.T."/>
            <person name="Tran Thi T.V."/>
        </authorList>
    </citation>
    <scope>NUCLEOTIDE SEQUENCE [LARGE SCALE GENOMIC DNA]</scope>
    <source>
        <strain evidence="1 2">1S5</strain>
    </source>
</reference>
<protein>
    <submittedName>
        <fullName evidence="1">Uncharacterized protein</fullName>
    </submittedName>
</protein>
<evidence type="ECO:0000313" key="2">
    <source>
        <dbReference type="Proteomes" id="UP000551709"/>
    </source>
</evidence>
<sequence>MPETGGFSRQRLGEARTVLAFSRELALKVRDGSVKLDQALATVAEARKAVETDEGKFARLDKEAPDLAELVTEDRMKLDEAIAALDARQRQAEAEEKNKREVEMRLSEALYRGALAWAVPAFVNEVAERLADNPDYRRDFLERLRLDPSTLADIRKGADHFFDVLTNQKD</sequence>
<organism evidence="1 2">
    <name type="scientific">Bradyrhizobium barranii subsp. apii</name>
    <dbReference type="NCBI Taxonomy" id="2819348"/>
    <lineage>
        <taxon>Bacteria</taxon>
        <taxon>Pseudomonadati</taxon>
        <taxon>Pseudomonadota</taxon>
        <taxon>Alphaproteobacteria</taxon>
        <taxon>Hyphomicrobiales</taxon>
        <taxon>Nitrobacteraceae</taxon>
        <taxon>Bradyrhizobium</taxon>
        <taxon>Bradyrhizobium barranii</taxon>
    </lineage>
</organism>